<organism evidence="1 2">
    <name type="scientific">Streptomyces sodiiphilus</name>
    <dbReference type="NCBI Taxonomy" id="226217"/>
    <lineage>
        <taxon>Bacteria</taxon>
        <taxon>Bacillati</taxon>
        <taxon>Actinomycetota</taxon>
        <taxon>Actinomycetes</taxon>
        <taxon>Kitasatosporales</taxon>
        <taxon>Streptomycetaceae</taxon>
        <taxon>Streptomyces</taxon>
    </lineage>
</organism>
<reference evidence="1 2" key="1">
    <citation type="journal article" date="2019" name="Int. J. Syst. Evol. Microbiol.">
        <title>The Global Catalogue of Microorganisms (GCM) 10K type strain sequencing project: providing services to taxonomists for standard genome sequencing and annotation.</title>
        <authorList>
            <consortium name="The Broad Institute Genomics Platform"/>
            <consortium name="The Broad Institute Genome Sequencing Center for Infectious Disease"/>
            <person name="Wu L."/>
            <person name="Ma J."/>
        </authorList>
    </citation>
    <scope>NUCLEOTIDE SEQUENCE [LARGE SCALE GENOMIC DNA]</scope>
    <source>
        <strain evidence="1 2">JCM 13581</strain>
    </source>
</reference>
<dbReference type="Pfam" id="PF13826">
    <property type="entry name" value="Monooxy_af470-like"/>
    <property type="match status" value="1"/>
</dbReference>
<dbReference type="Proteomes" id="UP001501303">
    <property type="component" value="Unassembled WGS sequence"/>
</dbReference>
<gene>
    <name evidence="1" type="ORF">GCM10009716_05050</name>
</gene>
<protein>
    <submittedName>
        <fullName evidence="1">DUF4188 domain-containing protein</fullName>
    </submittedName>
</protein>
<proteinExistence type="predicted"/>
<evidence type="ECO:0000313" key="2">
    <source>
        <dbReference type="Proteomes" id="UP001501303"/>
    </source>
</evidence>
<comment type="caution">
    <text evidence="1">The sequence shown here is derived from an EMBL/GenBank/DDBJ whole genome shotgun (WGS) entry which is preliminary data.</text>
</comment>
<dbReference type="EMBL" id="BAAAMJ010000006">
    <property type="protein sequence ID" value="GAA1898179.1"/>
    <property type="molecule type" value="Genomic_DNA"/>
</dbReference>
<dbReference type="InterPro" id="IPR025444">
    <property type="entry name" value="Monooxy_af470"/>
</dbReference>
<sequence>MDGSVVPERMRAAAEGEVTVFLVGMRINSFRHVGSWWPVFRAMPGMLRELGREQGLLGSRALLGGPRLFFLVQYWASREQLLAYARDSGGRHRPAWAEFNRGLRAGRGRVGLWHETYVVPAGSHESVYIGMPPFGLGAATGTVPADGRG</sequence>
<accession>A0ABN2NRL5</accession>
<name>A0ABN2NRL5_9ACTN</name>
<keyword evidence="2" id="KW-1185">Reference proteome</keyword>
<evidence type="ECO:0000313" key="1">
    <source>
        <dbReference type="EMBL" id="GAA1898179.1"/>
    </source>
</evidence>
<dbReference type="RefSeq" id="WP_344258439.1">
    <property type="nucleotide sequence ID" value="NZ_BAAAMJ010000006.1"/>
</dbReference>